<dbReference type="InterPro" id="IPR036237">
    <property type="entry name" value="Xyl_isomerase-like_sf"/>
</dbReference>
<dbReference type="OrthoDB" id="9072761at2"/>
<evidence type="ECO:0000259" key="1">
    <source>
        <dbReference type="Pfam" id="PF01261"/>
    </source>
</evidence>
<dbReference type="PANTHER" id="PTHR12110">
    <property type="entry name" value="HYDROXYPYRUVATE ISOMERASE"/>
    <property type="match status" value="1"/>
</dbReference>
<proteinExistence type="predicted"/>
<dbReference type="InterPro" id="IPR050312">
    <property type="entry name" value="IolE/XylAMocC-like"/>
</dbReference>
<dbReference type="AlphaFoldDB" id="A0A2Z4RM20"/>
<dbReference type="Gene3D" id="3.20.20.150">
    <property type="entry name" value="Divalent-metal-dependent TIM barrel enzymes"/>
    <property type="match status" value="1"/>
</dbReference>
<name>A0A2Z4RM20_PSEPU</name>
<gene>
    <name evidence="2" type="ORF">DKY63_20590</name>
</gene>
<evidence type="ECO:0000313" key="2">
    <source>
        <dbReference type="EMBL" id="AWY42170.1"/>
    </source>
</evidence>
<feature type="domain" description="Xylose isomerase-like TIM barrel" evidence="1">
    <location>
        <begin position="24"/>
        <end position="261"/>
    </location>
</feature>
<dbReference type="GO" id="GO:0016853">
    <property type="term" value="F:isomerase activity"/>
    <property type="evidence" value="ECO:0007669"/>
    <property type="project" value="UniProtKB-KW"/>
</dbReference>
<accession>A0A2Z4RM20</accession>
<dbReference type="InterPro" id="IPR013022">
    <property type="entry name" value="Xyl_isomerase-like_TIM-brl"/>
</dbReference>
<dbReference type="RefSeq" id="WP_110965763.1">
    <property type="nucleotide sequence ID" value="NZ_CP029693.1"/>
</dbReference>
<dbReference type="Pfam" id="PF01261">
    <property type="entry name" value="AP_endonuc_2"/>
    <property type="match status" value="1"/>
</dbReference>
<organism evidence="2 3">
    <name type="scientific">Pseudomonas putida</name>
    <name type="common">Arthrobacter siderocapsulatus</name>
    <dbReference type="NCBI Taxonomy" id="303"/>
    <lineage>
        <taxon>Bacteria</taxon>
        <taxon>Pseudomonadati</taxon>
        <taxon>Pseudomonadota</taxon>
        <taxon>Gammaproteobacteria</taxon>
        <taxon>Pseudomonadales</taxon>
        <taxon>Pseudomonadaceae</taxon>
        <taxon>Pseudomonas</taxon>
    </lineage>
</organism>
<keyword evidence="2" id="KW-0413">Isomerase</keyword>
<reference evidence="2 3" key="1">
    <citation type="submission" date="2018-05" db="EMBL/GenBank/DDBJ databases">
        <title>Whole genome sequence of Pseudomonas putida JBC17.</title>
        <authorList>
            <person name="Lee Y.H."/>
            <person name="David K."/>
        </authorList>
    </citation>
    <scope>NUCLEOTIDE SEQUENCE [LARGE SCALE GENOMIC DNA]</scope>
    <source>
        <strain evidence="2 3">JBC17</strain>
    </source>
</reference>
<evidence type="ECO:0000313" key="3">
    <source>
        <dbReference type="Proteomes" id="UP000250299"/>
    </source>
</evidence>
<dbReference type="PANTHER" id="PTHR12110:SF48">
    <property type="entry name" value="BLL3656 PROTEIN"/>
    <property type="match status" value="1"/>
</dbReference>
<dbReference type="EMBL" id="CP029693">
    <property type="protein sequence ID" value="AWY42170.1"/>
    <property type="molecule type" value="Genomic_DNA"/>
</dbReference>
<dbReference type="Proteomes" id="UP000250299">
    <property type="component" value="Chromosome"/>
</dbReference>
<dbReference type="SUPFAM" id="SSF51658">
    <property type="entry name" value="Xylose isomerase-like"/>
    <property type="match status" value="1"/>
</dbReference>
<sequence length="285" mass="30689">MGRLIGLAPLSHLELTPVAMIECAALTGFDCVGLRLIPATPDEPRHDSVGDTPLIREVARRLRDTGVQVSDIELFRLQSTTQLDGFRAALETGALLGARNAVVSGQVDDFSQMVDLFAGFCELAAEFDISANLEPTPWAAVDNLASSVRLIEATGRVNAGILVDPIHFDRAGDSVDALAGLPSQYFRLMQLCDAPAERPGRLETLLYQARNERLMPGDGGLDLSGLLRAMPAGIPLSLEVPMRHLAKEMPAVERARRMLEKTRALLASLESDTTVAVPGRSSVCH</sequence>
<protein>
    <submittedName>
        <fullName evidence="2">Sugar phosphate isomerase/epimerase</fullName>
    </submittedName>
</protein>